<organism evidence="4 5">
    <name type="scientific">Mycolicibacterium arabiense</name>
    <dbReference type="NCBI Taxonomy" id="1286181"/>
    <lineage>
        <taxon>Bacteria</taxon>
        <taxon>Bacillati</taxon>
        <taxon>Actinomycetota</taxon>
        <taxon>Actinomycetes</taxon>
        <taxon>Mycobacteriales</taxon>
        <taxon>Mycobacteriaceae</taxon>
        <taxon>Mycolicibacterium</taxon>
    </lineage>
</organism>
<dbReference type="CDD" id="cd05251">
    <property type="entry name" value="NmrA_like_SDR_a"/>
    <property type="match status" value="1"/>
</dbReference>
<dbReference type="InterPro" id="IPR036291">
    <property type="entry name" value="NAD(P)-bd_dom_sf"/>
</dbReference>
<dbReference type="InterPro" id="IPR008030">
    <property type="entry name" value="NmrA-like"/>
</dbReference>
<dbReference type="RefSeq" id="WP_163918931.1">
    <property type="nucleotide sequence ID" value="NZ_AP022593.1"/>
</dbReference>
<keyword evidence="5" id="KW-1185">Reference proteome</keyword>
<keyword evidence="2" id="KW-0521">NADP</keyword>
<dbReference type="Proteomes" id="UP000467428">
    <property type="component" value="Chromosome"/>
</dbReference>
<dbReference type="EMBL" id="AP022593">
    <property type="protein sequence ID" value="BBY49267.1"/>
    <property type="molecule type" value="Genomic_DNA"/>
</dbReference>
<evidence type="ECO:0000256" key="1">
    <source>
        <dbReference type="ARBA" id="ARBA00006328"/>
    </source>
</evidence>
<evidence type="ECO:0000313" key="5">
    <source>
        <dbReference type="Proteomes" id="UP000467428"/>
    </source>
</evidence>
<evidence type="ECO:0000256" key="2">
    <source>
        <dbReference type="ARBA" id="ARBA00022857"/>
    </source>
</evidence>
<gene>
    <name evidence="4" type="ORF">MARA_27350</name>
</gene>
<dbReference type="PANTHER" id="PTHR42748">
    <property type="entry name" value="NITROGEN METABOLITE REPRESSION PROTEIN NMRA FAMILY MEMBER"/>
    <property type="match status" value="1"/>
</dbReference>
<reference evidence="4 5" key="1">
    <citation type="journal article" date="2019" name="Emerg. Microbes Infect.">
        <title>Comprehensive subspecies identification of 175 nontuberculous mycobacteria species based on 7547 genomic profiles.</title>
        <authorList>
            <person name="Matsumoto Y."/>
            <person name="Kinjo T."/>
            <person name="Motooka D."/>
            <person name="Nabeya D."/>
            <person name="Jung N."/>
            <person name="Uechi K."/>
            <person name="Horii T."/>
            <person name="Iida T."/>
            <person name="Fujita J."/>
            <person name="Nakamura S."/>
        </authorList>
    </citation>
    <scope>NUCLEOTIDE SEQUENCE [LARGE SCALE GENOMIC DNA]</scope>
    <source>
        <strain evidence="4 5">JCM 18538</strain>
    </source>
</reference>
<proteinExistence type="inferred from homology"/>
<comment type="similarity">
    <text evidence="1">Belongs to the NmrA-type oxidoreductase family.</text>
</comment>
<name>A0A7I7RXK0_9MYCO</name>
<dbReference type="KEGG" id="marz:MARA_27350"/>
<geneLocation type="plasmid" evidence="5">
    <name>pjcm18538 dna</name>
</geneLocation>
<evidence type="ECO:0000259" key="3">
    <source>
        <dbReference type="Pfam" id="PF05368"/>
    </source>
</evidence>
<dbReference type="AlphaFoldDB" id="A0A7I7RXK0"/>
<evidence type="ECO:0000313" key="4">
    <source>
        <dbReference type="EMBL" id="BBY49267.1"/>
    </source>
</evidence>
<feature type="domain" description="NmrA-like" evidence="3">
    <location>
        <begin position="4"/>
        <end position="288"/>
    </location>
</feature>
<protein>
    <submittedName>
        <fullName evidence="4">Nucleotide-diphosphate-sugar epimerase</fullName>
    </submittedName>
</protein>
<sequence>MTDKKLIAVLGATGSQGGGLVRALLDDPDREFAVRALTRSTDSKTARELAAAGAEVVAADLDDGASLRTAFDGAHGVYVVTNYWAERTPEEEARRTRAEMELSQADHAALAAKQAGVEHVVWSTLEDTRDVLGTDGRVPTVEGRYKVPHFDAKAEADAIFVEYEVPTTLLRTTFFFEGFAGAMAPRRTDDGELVLALPMADQPLSGIAVADIGKTAAAVFKRGRDLVGKTVSIAGDHLTGNQYAAALSDALGEPVAYLPVGWDDFRAQGFPGAIEMGNMFQYYAENSARFVGDRDLDAVRDLNPELLSFRDWLSQHAAEIATRLG</sequence>
<dbReference type="SUPFAM" id="SSF51735">
    <property type="entry name" value="NAD(P)-binding Rossmann-fold domains"/>
    <property type="match status" value="1"/>
</dbReference>
<dbReference type="PANTHER" id="PTHR42748:SF7">
    <property type="entry name" value="NMRA LIKE REDOX SENSOR 1-RELATED"/>
    <property type="match status" value="1"/>
</dbReference>
<accession>A0A7I7RXK0</accession>
<dbReference type="Pfam" id="PF05368">
    <property type="entry name" value="NmrA"/>
    <property type="match status" value="1"/>
</dbReference>
<dbReference type="InterPro" id="IPR051164">
    <property type="entry name" value="NmrA-like_oxidored"/>
</dbReference>
<dbReference type="Gene3D" id="3.40.50.720">
    <property type="entry name" value="NAD(P)-binding Rossmann-like Domain"/>
    <property type="match status" value="1"/>
</dbReference>
<dbReference type="Gene3D" id="3.90.25.10">
    <property type="entry name" value="UDP-galactose 4-epimerase, domain 1"/>
    <property type="match status" value="1"/>
</dbReference>